<keyword evidence="3" id="KW-0833">Ubl conjugation pathway</keyword>
<dbReference type="PROSITE" id="PS50294">
    <property type="entry name" value="WD_REPEATS_REGION"/>
    <property type="match status" value="4"/>
</dbReference>
<keyword evidence="2" id="KW-0677">Repeat</keyword>
<dbReference type="CDD" id="cd00200">
    <property type="entry name" value="WD40"/>
    <property type="match status" value="1"/>
</dbReference>
<evidence type="ECO:0000313" key="6">
    <source>
        <dbReference type="EMBL" id="PTB80706.1"/>
    </source>
</evidence>
<dbReference type="InterPro" id="IPR056884">
    <property type="entry name" value="NPHP3-like_N"/>
</dbReference>
<dbReference type="PROSITE" id="PS00678">
    <property type="entry name" value="WD_REPEATS_1"/>
    <property type="match status" value="1"/>
</dbReference>
<dbReference type="SUPFAM" id="SSF50978">
    <property type="entry name" value="WD40 repeat-like"/>
    <property type="match status" value="1"/>
</dbReference>
<organism evidence="6 7">
    <name type="scientific">Trichoderma longibrachiatum ATCC 18648</name>
    <dbReference type="NCBI Taxonomy" id="983965"/>
    <lineage>
        <taxon>Eukaryota</taxon>
        <taxon>Fungi</taxon>
        <taxon>Dikarya</taxon>
        <taxon>Ascomycota</taxon>
        <taxon>Pezizomycotina</taxon>
        <taxon>Sordariomycetes</taxon>
        <taxon>Hypocreomycetidae</taxon>
        <taxon>Hypocreales</taxon>
        <taxon>Hypocreaceae</taxon>
        <taxon>Trichoderma</taxon>
    </lineage>
</organism>
<reference evidence="6 7" key="1">
    <citation type="submission" date="2016-07" db="EMBL/GenBank/DDBJ databases">
        <title>Multiple horizontal gene transfer events from other fungi enriched the ability of initially mycotrophic Trichoderma (Ascomycota) to feed on dead plant biomass.</title>
        <authorList>
            <consortium name="DOE Joint Genome Institute"/>
            <person name="Aerts A."/>
            <person name="Atanasova L."/>
            <person name="Chenthamara K."/>
            <person name="Zhang J."/>
            <person name="Grujic M."/>
            <person name="Henrissat B."/>
            <person name="Kuo A."/>
            <person name="Salamov A."/>
            <person name="Lipzen A."/>
            <person name="Labutti K."/>
            <person name="Barry K."/>
            <person name="Miao Y."/>
            <person name="Rahimi M.J."/>
            <person name="Shen Q."/>
            <person name="Grigoriev I.V."/>
            <person name="Kubicek C.P."/>
            <person name="Druzhinina I.S."/>
        </authorList>
    </citation>
    <scope>NUCLEOTIDE SEQUENCE [LARGE SCALE GENOMIC DNA]</scope>
    <source>
        <strain evidence="6 7">ATCC 18648</strain>
    </source>
</reference>
<dbReference type="InterPro" id="IPR015943">
    <property type="entry name" value="WD40/YVTN_repeat-like_dom_sf"/>
</dbReference>
<dbReference type="InterPro" id="IPR027417">
    <property type="entry name" value="P-loop_NTPase"/>
</dbReference>
<evidence type="ECO:0000256" key="4">
    <source>
        <dbReference type="PROSITE-ProRule" id="PRU00221"/>
    </source>
</evidence>
<feature type="repeat" description="WD" evidence="4">
    <location>
        <begin position="589"/>
        <end position="630"/>
    </location>
</feature>
<dbReference type="Pfam" id="PF00400">
    <property type="entry name" value="WD40"/>
    <property type="match status" value="6"/>
</dbReference>
<feature type="repeat" description="WD" evidence="4">
    <location>
        <begin position="721"/>
        <end position="753"/>
    </location>
</feature>
<dbReference type="Gene3D" id="2.130.10.10">
    <property type="entry name" value="YVTN repeat-like/Quinoprotein amine dehydrogenase"/>
    <property type="match status" value="2"/>
</dbReference>
<evidence type="ECO:0000256" key="2">
    <source>
        <dbReference type="ARBA" id="ARBA00022737"/>
    </source>
</evidence>
<proteinExistence type="predicted"/>
<sequence length="796" mass="89156">MSQWQPTSFWRPRLVTGKSTVSRTVAKSLHQAGRLGASFFFKRGHSDRQNAAKFFTTIADQLARMQPAMADPIKNAARADSSIGGKGVEEQFSQLILQPLSTLPKEDWKGKQVVIVVDALDECWQQNDAADVLRLLSTAEPWLRVFVTSRPELPIRLGFIDIKGEFEHELCHAIPHSVVKQDIRILFKHRLGEIRDRFNKSVQDDPERLLDKDWPGEEHINTLAEMATPLLIYASMLCSIIDERRCEDPDIQLDSILAPKATSSETSPETKLDEAYLFILNQLIIGVSSEQQDRILREFHRIVGSIVLLGSPLSTAINSKLDMLHSVLDIQPSKESPVRILHVSFRDFLVRETKEKHAFWIDEAKTHEAIAARCLHVITQYCEPEAQPSGREVSMADRNGGGAKREIQYAAVQYACLHWVFHLQRAEANGPGSSRAALSFLKEHFLHWLEVLSEMRQVPESIKMLEALRTLPHMHANSELSAFLGDALRILQANLQIITNEPRQLYSSVILFAPEESIVKKLFMGSMSMQVLVKPKVERRWNHRMQILEGHTGPVLGVAFSRDSLRMASASEDHTVRVWDSRTGEIKVLTGHSRPVHAVAFSHDSLHVASGAGDSTVRIWHTDSGQCIQRLDTIRTLDSHKGLVKCMTFSHDSLLLASASDDLTVKLWRTRNGDLIQEYAEYPGIATAMAFSHDSSLLAVASDDCTIRLHCARTMKCVQEFNNQGRQITSVAFSHNSAVIASASRDHSIQLWQADVRGVFEQDFGGHEDSVTCIAFSQDSKLLASTGAIQRGGLFA</sequence>
<dbReference type="InterPro" id="IPR001680">
    <property type="entry name" value="WD40_rpt"/>
</dbReference>
<dbReference type="AlphaFoldDB" id="A0A2T4CGM8"/>
<evidence type="ECO:0000256" key="1">
    <source>
        <dbReference type="ARBA" id="ARBA00022574"/>
    </source>
</evidence>
<dbReference type="Gene3D" id="3.40.50.300">
    <property type="entry name" value="P-loop containing nucleotide triphosphate hydrolases"/>
    <property type="match status" value="1"/>
</dbReference>
<keyword evidence="1 4" id="KW-0853">WD repeat</keyword>
<accession>A0A2T4CGM8</accession>
<dbReference type="PANTHER" id="PTHR15622:SF2">
    <property type="entry name" value="U4_U6 SMALL NUCLEAR RIBONUCLEOPROTEIN PRP4"/>
    <property type="match status" value="1"/>
</dbReference>
<name>A0A2T4CGM8_TRILO</name>
<keyword evidence="7" id="KW-1185">Reference proteome</keyword>
<evidence type="ECO:0000256" key="3">
    <source>
        <dbReference type="ARBA" id="ARBA00022786"/>
    </source>
</evidence>
<evidence type="ECO:0000313" key="7">
    <source>
        <dbReference type="Proteomes" id="UP000240760"/>
    </source>
</evidence>
<feature type="repeat" description="WD" evidence="4">
    <location>
        <begin position="637"/>
        <end position="678"/>
    </location>
</feature>
<dbReference type="PANTHER" id="PTHR15622">
    <property type="entry name" value="WD40 REPEAT PROTEIN"/>
    <property type="match status" value="1"/>
</dbReference>
<dbReference type="STRING" id="983965.A0A2T4CGM8"/>
<dbReference type="EMBL" id="KZ679127">
    <property type="protein sequence ID" value="PTB80706.1"/>
    <property type="molecule type" value="Genomic_DNA"/>
</dbReference>
<evidence type="ECO:0000259" key="5">
    <source>
        <dbReference type="Pfam" id="PF24883"/>
    </source>
</evidence>
<dbReference type="PRINTS" id="PR00320">
    <property type="entry name" value="GPROTEINBRPT"/>
</dbReference>
<dbReference type="InterPro" id="IPR020472">
    <property type="entry name" value="WD40_PAC1"/>
</dbReference>
<dbReference type="Pfam" id="PF24883">
    <property type="entry name" value="NPHP3_N"/>
    <property type="match status" value="1"/>
</dbReference>
<dbReference type="OrthoDB" id="538223at2759"/>
<dbReference type="InterPro" id="IPR019775">
    <property type="entry name" value="WD40_repeat_CS"/>
</dbReference>
<dbReference type="Proteomes" id="UP000240760">
    <property type="component" value="Unassembled WGS sequence"/>
</dbReference>
<dbReference type="InterPro" id="IPR036322">
    <property type="entry name" value="WD40_repeat_dom_sf"/>
</dbReference>
<dbReference type="InterPro" id="IPR051983">
    <property type="entry name" value="WSB_SOCS-box_domain"/>
</dbReference>
<gene>
    <name evidence="6" type="ORF">M440DRAFT_1436233</name>
</gene>
<dbReference type="PROSITE" id="PS50082">
    <property type="entry name" value="WD_REPEATS_2"/>
    <property type="match status" value="4"/>
</dbReference>
<feature type="repeat" description="WD" evidence="4">
    <location>
        <begin position="548"/>
        <end position="589"/>
    </location>
</feature>
<dbReference type="SMART" id="SM00320">
    <property type="entry name" value="WD40"/>
    <property type="match status" value="6"/>
</dbReference>
<dbReference type="GO" id="GO:0000209">
    <property type="term" value="P:protein polyubiquitination"/>
    <property type="evidence" value="ECO:0007669"/>
    <property type="project" value="TreeGrafter"/>
</dbReference>
<protein>
    <submittedName>
        <fullName evidence="6">WD40 repeat-like protein</fullName>
    </submittedName>
</protein>
<feature type="domain" description="Nephrocystin 3-like N-terminal" evidence="5">
    <location>
        <begin position="16"/>
        <end position="150"/>
    </location>
</feature>